<dbReference type="GO" id="GO:0016491">
    <property type="term" value="F:oxidoreductase activity"/>
    <property type="evidence" value="ECO:0007669"/>
    <property type="project" value="UniProtKB-KW"/>
</dbReference>
<accession>W0GK19</accession>
<dbReference type="STRING" id="838561.P344_00240"/>
<dbReference type="PANTHER" id="PTHR43673:SF10">
    <property type="entry name" value="NADH DEHYDROGENASE_NAD(P)H NITROREDUCTASE XCC3605-RELATED"/>
    <property type="match status" value="1"/>
</dbReference>
<dbReference type="Proteomes" id="UP000019260">
    <property type="component" value="Chromosome"/>
</dbReference>
<dbReference type="HOGENOM" id="CLU_070764_4_1_14"/>
<dbReference type="InterPro" id="IPR000415">
    <property type="entry name" value="Nitroreductase-like"/>
</dbReference>
<evidence type="ECO:0000256" key="1">
    <source>
        <dbReference type="ARBA" id="ARBA00007118"/>
    </source>
</evidence>
<organism evidence="4 5">
    <name type="scientific">Spiroplasma mirum ATCC 29335</name>
    <dbReference type="NCBI Taxonomy" id="838561"/>
    <lineage>
        <taxon>Bacteria</taxon>
        <taxon>Bacillati</taxon>
        <taxon>Mycoplasmatota</taxon>
        <taxon>Mollicutes</taxon>
        <taxon>Entomoplasmatales</taxon>
        <taxon>Spiroplasmataceae</taxon>
        <taxon>Spiroplasma</taxon>
    </lineage>
</organism>
<dbReference type="SUPFAM" id="SSF55469">
    <property type="entry name" value="FMN-dependent nitroreductase-like"/>
    <property type="match status" value="1"/>
</dbReference>
<dbReference type="PATRIC" id="fig|838561.3.peg.49"/>
<comment type="similarity">
    <text evidence="1">Belongs to the nitroreductase family.</text>
</comment>
<dbReference type="Pfam" id="PF00881">
    <property type="entry name" value="Nitroreductase"/>
    <property type="match status" value="1"/>
</dbReference>
<dbReference type="AlphaFoldDB" id="W0GK19"/>
<evidence type="ECO:0000259" key="3">
    <source>
        <dbReference type="Pfam" id="PF00881"/>
    </source>
</evidence>
<reference evidence="4 5" key="1">
    <citation type="submission" date="2013-09" db="EMBL/GenBank/DDBJ databases">
        <title>Complete genome sequence of Spiroplasma mirum suckling mouse cataract agent.</title>
        <authorList>
            <person name="Landry C.A."/>
            <person name="Bastian F.O."/>
            <person name="Thune R.L."/>
        </authorList>
    </citation>
    <scope>NUCLEOTIDE SEQUENCE [LARGE SCALE GENOMIC DNA]</scope>
    <source>
        <strain evidence="4 5">SMCA</strain>
    </source>
</reference>
<dbReference type="KEGG" id="smir:SMM_0041"/>
<evidence type="ECO:0000313" key="5">
    <source>
        <dbReference type="Proteomes" id="UP000019260"/>
    </source>
</evidence>
<dbReference type="OrthoDB" id="9812105at2"/>
<proteinExistence type="inferred from homology"/>
<feature type="domain" description="Nitroreductase" evidence="3">
    <location>
        <begin position="7"/>
        <end position="190"/>
    </location>
</feature>
<protein>
    <recommendedName>
        <fullName evidence="3">Nitroreductase domain-containing protein</fullName>
    </recommendedName>
</protein>
<dbReference type="PANTHER" id="PTHR43673">
    <property type="entry name" value="NAD(P)H NITROREDUCTASE YDGI-RELATED"/>
    <property type="match status" value="1"/>
</dbReference>
<evidence type="ECO:0000256" key="2">
    <source>
        <dbReference type="ARBA" id="ARBA00023002"/>
    </source>
</evidence>
<evidence type="ECO:0000313" key="4">
    <source>
        <dbReference type="EMBL" id="AHI57425.1"/>
    </source>
</evidence>
<keyword evidence="2" id="KW-0560">Oxidoreductase</keyword>
<sequence>MSVKDAIEWRKTVKIYDDNRAISSKELETIIEAGRMAPSSMGLEVCNIVVIKNKEIKAKFAYDVLNGSNVEKGLKCDTLVCLVGYNATYLVSDEFLRSRLHRNEALDEKKLSETIEKYRQYLENHNNLTSYVDSQVYITTAFMTLQAADLKIGTTIIGGFNAHHSNDLLHELGYIDKNIKHTVLLLALGKYDEKTNGATFARKRISTEEFAKIVK</sequence>
<keyword evidence="5" id="KW-1185">Reference proteome</keyword>
<dbReference type="Gene3D" id="3.40.109.10">
    <property type="entry name" value="NADH Oxidase"/>
    <property type="match status" value="1"/>
</dbReference>
<dbReference type="InterPro" id="IPR029479">
    <property type="entry name" value="Nitroreductase"/>
</dbReference>
<dbReference type="RefSeq" id="WP_025316880.1">
    <property type="nucleotide sequence ID" value="NZ_CP002082.1"/>
</dbReference>
<dbReference type="KEGG" id="smia:P344_00240"/>
<dbReference type="EMBL" id="CP006720">
    <property type="protein sequence ID" value="AHI57425.1"/>
    <property type="molecule type" value="Genomic_DNA"/>
</dbReference>
<gene>
    <name evidence="4" type="ORF">P344_00240</name>
</gene>
<dbReference type="eggNOG" id="COG0778">
    <property type="taxonomic scope" value="Bacteria"/>
</dbReference>
<name>W0GK19_9MOLU</name>